<dbReference type="GO" id="GO:0005794">
    <property type="term" value="C:Golgi apparatus"/>
    <property type="evidence" value="ECO:0007669"/>
    <property type="project" value="TreeGrafter"/>
</dbReference>
<dbReference type="EMBL" id="LN483167">
    <property type="protein sequence ID" value="CDZ97005.1"/>
    <property type="molecule type" value="Genomic_DNA"/>
</dbReference>
<dbReference type="GO" id="GO:0016020">
    <property type="term" value="C:membrane"/>
    <property type="evidence" value="ECO:0007669"/>
    <property type="project" value="UniProtKB-SubCell"/>
</dbReference>
<dbReference type="Pfam" id="PF03208">
    <property type="entry name" value="PRA1"/>
    <property type="match status" value="1"/>
</dbReference>
<keyword evidence="4 5" id="KW-0472">Membrane</keyword>
<evidence type="ECO:0000256" key="2">
    <source>
        <dbReference type="ARBA" id="ARBA00022692"/>
    </source>
</evidence>
<name>A0A0F7SFF6_PHARH</name>
<accession>A0A0F7SFF6</accession>
<reference evidence="6" key="1">
    <citation type="submission" date="2014-08" db="EMBL/GenBank/DDBJ databases">
        <authorList>
            <person name="Sharma Rahul"/>
            <person name="Thines Marco"/>
        </authorList>
    </citation>
    <scope>NUCLEOTIDE SEQUENCE</scope>
</reference>
<feature type="transmembrane region" description="Helical" evidence="5">
    <location>
        <begin position="109"/>
        <end position="125"/>
    </location>
</feature>
<keyword evidence="3 5" id="KW-1133">Transmembrane helix</keyword>
<dbReference type="InterPro" id="IPR004895">
    <property type="entry name" value="Prenylated_rab_accept_PRA1"/>
</dbReference>
<comment type="subcellular location">
    <subcellularLocation>
        <location evidence="1 5">Membrane</location>
        <topology evidence="1 5">Multi-pass membrane protein</topology>
    </subcellularLocation>
</comment>
<keyword evidence="2 5" id="KW-0812">Transmembrane</keyword>
<evidence type="ECO:0000256" key="5">
    <source>
        <dbReference type="RuleBase" id="RU363107"/>
    </source>
</evidence>
<dbReference type="AlphaFoldDB" id="A0A0F7SFF6"/>
<protein>
    <recommendedName>
        <fullName evidence="5">PRA1 family protein</fullName>
    </recommendedName>
</protein>
<sequence length="164" mass="18342">MDIVIRAPEYLKSFRETKLSALRPLNEFFDHQKLSRPVDMNEATSRISYNTRYFSGNYGVVIATLAIYALITNPLLLLSLGFLVGGFIGINKWAPEPFEIAGKTIDQKSLYITLFIIGLPVLWWSAPLSTFFWLVGASMFIIFSHAALLEPGVESEYASADGQV</sequence>
<proteinExistence type="inferred from homology"/>
<evidence type="ECO:0000256" key="4">
    <source>
        <dbReference type="ARBA" id="ARBA00023136"/>
    </source>
</evidence>
<evidence type="ECO:0000256" key="1">
    <source>
        <dbReference type="ARBA" id="ARBA00004141"/>
    </source>
</evidence>
<dbReference type="PANTHER" id="PTHR19317">
    <property type="entry name" value="PRENYLATED RAB ACCEPTOR 1-RELATED"/>
    <property type="match status" value="1"/>
</dbReference>
<evidence type="ECO:0000313" key="6">
    <source>
        <dbReference type="EMBL" id="CDZ97005.1"/>
    </source>
</evidence>
<comment type="similarity">
    <text evidence="5">Belongs to the PRA1 family.</text>
</comment>
<evidence type="ECO:0000256" key="3">
    <source>
        <dbReference type="ARBA" id="ARBA00022989"/>
    </source>
</evidence>
<organism evidence="6">
    <name type="scientific">Phaffia rhodozyma</name>
    <name type="common">Yeast</name>
    <name type="synonym">Xanthophyllomyces dendrorhous</name>
    <dbReference type="NCBI Taxonomy" id="264483"/>
    <lineage>
        <taxon>Eukaryota</taxon>
        <taxon>Fungi</taxon>
        <taxon>Dikarya</taxon>
        <taxon>Basidiomycota</taxon>
        <taxon>Agaricomycotina</taxon>
        <taxon>Tremellomycetes</taxon>
        <taxon>Cystofilobasidiales</taxon>
        <taxon>Mrakiaceae</taxon>
        <taxon>Phaffia</taxon>
    </lineage>
</organism>
<feature type="transmembrane region" description="Helical" evidence="5">
    <location>
        <begin position="58"/>
        <end position="88"/>
    </location>
</feature>
<dbReference type="PANTHER" id="PTHR19317:SF0">
    <property type="entry name" value="PRENYLATED RAB ACCEPTOR PROTEIN 1"/>
    <property type="match status" value="1"/>
</dbReference>